<dbReference type="EMBL" id="LR134350">
    <property type="protein sequence ID" value="VEG29077.1"/>
    <property type="molecule type" value="Genomic_DNA"/>
</dbReference>
<sequence length="189" mass="19635">MMGAMRTKTHALALPAAALLALGLAACGDQVPVDTAETDSSSSTSQESTGTDDTNTTASDEEVDTTTEDTSALDLKVGDCFNDEGTSGTSVTSVPTIDCNAPHTYEVYYEEDLTTSSAPTGTEVDALGTEICEPAFETFVGIDYASSVYMYSYLYPSADTWATGDRTVTCVISSTDGSQLTGSVEGTAM</sequence>
<dbReference type="PROSITE" id="PS51257">
    <property type="entry name" value="PROKAR_LIPOPROTEIN"/>
    <property type="match status" value="1"/>
</dbReference>
<proteinExistence type="predicted"/>
<accession>A0A3S4V5G6</accession>
<evidence type="ECO:0000256" key="1">
    <source>
        <dbReference type="SAM" id="MobiDB-lite"/>
    </source>
</evidence>
<dbReference type="InterPro" id="IPR026004">
    <property type="entry name" value="Septum_form"/>
</dbReference>
<keyword evidence="5" id="KW-1185">Reference proteome</keyword>
<dbReference type="Pfam" id="PF13845">
    <property type="entry name" value="Septum_form"/>
    <property type="match status" value="1"/>
</dbReference>
<keyword evidence="2" id="KW-0732">Signal</keyword>
<feature type="chain" id="PRO_5039033482" description="Septum formation-related domain-containing protein" evidence="2">
    <location>
        <begin position="27"/>
        <end position="189"/>
    </location>
</feature>
<gene>
    <name evidence="4" type="ORF">NCTC11636_01865</name>
</gene>
<dbReference type="KEGG" id="ahw:NCTC11636_01865"/>
<evidence type="ECO:0000313" key="4">
    <source>
        <dbReference type="EMBL" id="VEG29077.1"/>
    </source>
</evidence>
<organism evidence="4 5">
    <name type="scientific">Actinomyces howellii</name>
    <dbReference type="NCBI Taxonomy" id="52771"/>
    <lineage>
        <taxon>Bacteria</taxon>
        <taxon>Bacillati</taxon>
        <taxon>Actinomycetota</taxon>
        <taxon>Actinomycetes</taxon>
        <taxon>Actinomycetales</taxon>
        <taxon>Actinomycetaceae</taxon>
        <taxon>Actinomyces</taxon>
    </lineage>
</organism>
<reference evidence="4 5" key="1">
    <citation type="submission" date="2018-12" db="EMBL/GenBank/DDBJ databases">
        <authorList>
            <consortium name="Pathogen Informatics"/>
        </authorList>
    </citation>
    <scope>NUCLEOTIDE SEQUENCE [LARGE SCALE GENOMIC DNA]</scope>
    <source>
        <strain evidence="4 5">NCTC11636</strain>
    </source>
</reference>
<evidence type="ECO:0000313" key="5">
    <source>
        <dbReference type="Proteomes" id="UP000266895"/>
    </source>
</evidence>
<dbReference type="Proteomes" id="UP000266895">
    <property type="component" value="Chromosome"/>
</dbReference>
<feature type="signal peptide" evidence="2">
    <location>
        <begin position="1"/>
        <end position="26"/>
    </location>
</feature>
<feature type="domain" description="Septum formation-related" evidence="3">
    <location>
        <begin position="78"/>
        <end position="180"/>
    </location>
</feature>
<protein>
    <recommendedName>
        <fullName evidence="3">Septum formation-related domain-containing protein</fullName>
    </recommendedName>
</protein>
<feature type="compositionally biased region" description="Low complexity" evidence="1">
    <location>
        <begin position="34"/>
        <end position="58"/>
    </location>
</feature>
<dbReference type="AlphaFoldDB" id="A0A3S4V5G6"/>
<evidence type="ECO:0000259" key="3">
    <source>
        <dbReference type="Pfam" id="PF13845"/>
    </source>
</evidence>
<dbReference type="OrthoDB" id="3628931at2"/>
<name>A0A3S4V5G6_9ACTO</name>
<evidence type="ECO:0000256" key="2">
    <source>
        <dbReference type="SAM" id="SignalP"/>
    </source>
</evidence>
<feature type="region of interest" description="Disordered" evidence="1">
    <location>
        <begin position="33"/>
        <end position="70"/>
    </location>
</feature>